<protein>
    <submittedName>
        <fullName evidence="1">Uncharacterized protein</fullName>
    </submittedName>
</protein>
<reference evidence="1" key="2">
    <citation type="submission" date="2020-09" db="EMBL/GenBank/DDBJ databases">
        <authorList>
            <person name="Sun Q."/>
            <person name="Zhou Y."/>
        </authorList>
    </citation>
    <scope>NUCLEOTIDE SEQUENCE</scope>
    <source>
        <strain evidence="1">CGMCC 1.12214</strain>
    </source>
</reference>
<evidence type="ECO:0000313" key="1">
    <source>
        <dbReference type="EMBL" id="GGH24730.1"/>
    </source>
</evidence>
<gene>
    <name evidence="1" type="ORF">GCM10007036_31330</name>
</gene>
<name>A0A917I8Y0_9HYPH</name>
<dbReference type="AlphaFoldDB" id="A0A917I8Y0"/>
<comment type="caution">
    <text evidence="1">The sequence shown here is derived from an EMBL/GenBank/DDBJ whole genome shotgun (WGS) entry which is preliminary data.</text>
</comment>
<reference evidence="1" key="1">
    <citation type="journal article" date="2014" name="Int. J. Syst. Evol. Microbiol.">
        <title>Complete genome sequence of Corynebacterium casei LMG S-19264T (=DSM 44701T), isolated from a smear-ripened cheese.</title>
        <authorList>
            <consortium name="US DOE Joint Genome Institute (JGI-PGF)"/>
            <person name="Walter F."/>
            <person name="Albersmeier A."/>
            <person name="Kalinowski J."/>
            <person name="Ruckert C."/>
        </authorList>
    </citation>
    <scope>NUCLEOTIDE SEQUENCE</scope>
    <source>
        <strain evidence="1">CGMCC 1.12214</strain>
    </source>
</reference>
<dbReference type="Proteomes" id="UP000603912">
    <property type="component" value="Unassembled WGS sequence"/>
</dbReference>
<keyword evidence="2" id="KW-1185">Reference proteome</keyword>
<accession>A0A917I8Y0</accession>
<proteinExistence type="predicted"/>
<sequence length="83" mass="8927">MGSTTWSNLKAAFTPPNSTLKIGGLNYSPTSRLKRVEVGRVEHSAGPEQAPSDIDEGDLAIVDVSAQRFRADAEDRGGLVERE</sequence>
<dbReference type="EMBL" id="BMES01000002">
    <property type="protein sequence ID" value="GGH24730.1"/>
    <property type="molecule type" value="Genomic_DNA"/>
</dbReference>
<organism evidence="1 2">
    <name type="scientific">Alsobacter metallidurans</name>
    <dbReference type="NCBI Taxonomy" id="340221"/>
    <lineage>
        <taxon>Bacteria</taxon>
        <taxon>Pseudomonadati</taxon>
        <taxon>Pseudomonadota</taxon>
        <taxon>Alphaproteobacteria</taxon>
        <taxon>Hyphomicrobiales</taxon>
        <taxon>Alsobacteraceae</taxon>
        <taxon>Alsobacter</taxon>
    </lineage>
</organism>
<evidence type="ECO:0000313" key="2">
    <source>
        <dbReference type="Proteomes" id="UP000603912"/>
    </source>
</evidence>